<dbReference type="SUPFAM" id="SSF117074">
    <property type="entry name" value="Hypothetical protein PA1324"/>
    <property type="match status" value="1"/>
</dbReference>
<dbReference type="Gene3D" id="2.60.40.1120">
    <property type="entry name" value="Carboxypeptidase-like, regulatory domain"/>
    <property type="match status" value="1"/>
</dbReference>
<proteinExistence type="predicted"/>
<gene>
    <name evidence="1" type="ORF">ACFOZ9_12245</name>
</gene>
<reference evidence="2" key="1">
    <citation type="journal article" date="2019" name="Int. J. Syst. Evol. Microbiol.">
        <title>The Global Catalogue of Microorganisms (GCM) 10K type strain sequencing project: providing services to taxonomists for standard genome sequencing and annotation.</title>
        <authorList>
            <consortium name="The Broad Institute Genomics Platform"/>
            <consortium name="The Broad Institute Genome Sequencing Center for Infectious Disease"/>
            <person name="Wu L."/>
            <person name="Ma J."/>
        </authorList>
    </citation>
    <scope>NUCLEOTIDE SEQUENCE [LARGE SCALE GENOMIC DNA]</scope>
    <source>
        <strain evidence="2">CCUG 56029</strain>
    </source>
</reference>
<evidence type="ECO:0000313" key="2">
    <source>
        <dbReference type="Proteomes" id="UP001595998"/>
    </source>
</evidence>
<keyword evidence="2" id="KW-1185">Reference proteome</keyword>
<comment type="caution">
    <text evidence="1">The sequence shown here is derived from an EMBL/GenBank/DDBJ whole genome shotgun (WGS) entry which is preliminary data.</text>
</comment>
<dbReference type="EMBL" id="JBHSEH010000015">
    <property type="protein sequence ID" value="MFC4426981.1"/>
    <property type="molecule type" value="Genomic_DNA"/>
</dbReference>
<name>A0ABV8XPZ5_9DEIO</name>
<dbReference type="Proteomes" id="UP001595998">
    <property type="component" value="Unassembled WGS sequence"/>
</dbReference>
<accession>A0ABV8XPZ5</accession>
<protein>
    <submittedName>
        <fullName evidence="1">Collagen binding domain-containing protein</fullName>
    </submittedName>
</protein>
<dbReference type="InterPro" id="IPR013784">
    <property type="entry name" value="Carb-bd-like_fold"/>
</dbReference>
<sequence length="758" mass="79399">MLAPGETKVELLTLLPPARLPAGTLTIPLRSQDSAAVMHFMVAEERRIDVTVLKAPKFDATGKYEVLWQVTNNGNTTEGLELSAESTPKAEVRLTPARLDLAPGESVEVRGMVQAPQVSRLQPLTVALNVQQSRGAPIRSSARTDLIPSSTSTDQLYHVFPLRVTAGATVGSPGSNVDFRISGKGRPVQGDPGTLELSATRHSFSLSYARKEYAWTVGQLSTQTNPLLTGSLLGASATLNREEITYGAFGGDRAGHLVVGTTLGIKHQLGQTQFGVEASDGHLLAGVHGQYETRTDRFSVKAKGAMAVDLTTGAYAADATGSLQAGKSQLNVQYARTTAGWKGATTTAQLVSAGLSVQPTKELTLNVSAALKGAGPVTPSLNVSSTLRRDFGTVGVQYSYTPAQQTVAGTLSHTLGSLPLQHYVAWTSPPAATPEQGSRWQYQVTSAVKVGAHNLSPVLGLTHDSGTGNTAWYGGVRGSVKADSSTSLTYGLTTPNLMSGDFTAQVGATRTLSNATALTLDSSLTRSSNQWRAGVRLSGNLAVDVPVHPRTDIARLEGQVRNADGSGVPNVILRAGDTATVTDSQGKFVFPALLAGTVSLTQAGDSLPENVLLDPPLPLVLNLNRGETRQIVVQAIPVGAVTGEVALTLPSEDLLNGGGLMPDVPDLTSLGLQLTSQDGTTVTIAPNANGTFSFLNLNPGNYTLTFTPEAAALLSSHEVIPPSLFTLKAGETVQVHVGVTLRPREIRIDEAEDLGTPK</sequence>
<keyword evidence="1" id="KW-0176">Collagen</keyword>
<dbReference type="SUPFAM" id="SSF49452">
    <property type="entry name" value="Starch-binding domain-like"/>
    <property type="match status" value="1"/>
</dbReference>
<organism evidence="1 2">
    <name type="scientific">Deinococcus navajonensis</name>
    <dbReference type="NCBI Taxonomy" id="309884"/>
    <lineage>
        <taxon>Bacteria</taxon>
        <taxon>Thermotogati</taxon>
        <taxon>Deinococcota</taxon>
        <taxon>Deinococci</taxon>
        <taxon>Deinococcales</taxon>
        <taxon>Deinococcaceae</taxon>
        <taxon>Deinococcus</taxon>
    </lineage>
</organism>
<evidence type="ECO:0000313" key="1">
    <source>
        <dbReference type="EMBL" id="MFC4426981.1"/>
    </source>
</evidence>